<name>A0A0R3WS49_HYDTA</name>
<dbReference type="WBParaSite" id="TTAC_0000358901-mRNA-1">
    <property type="protein sequence ID" value="TTAC_0000358901-mRNA-1"/>
    <property type="gene ID" value="TTAC_0000358901"/>
</dbReference>
<feature type="active site" evidence="1">
    <location>
        <position position="52"/>
    </location>
</feature>
<feature type="active site" evidence="1">
    <location>
        <position position="69"/>
    </location>
</feature>
<organism evidence="2">
    <name type="scientific">Hydatigena taeniaeformis</name>
    <name type="common">Feline tapeworm</name>
    <name type="synonym">Taenia taeniaeformis</name>
    <dbReference type="NCBI Taxonomy" id="6205"/>
    <lineage>
        <taxon>Eukaryota</taxon>
        <taxon>Metazoa</taxon>
        <taxon>Spiralia</taxon>
        <taxon>Lophotrochozoa</taxon>
        <taxon>Platyhelminthes</taxon>
        <taxon>Cestoda</taxon>
        <taxon>Eucestoda</taxon>
        <taxon>Cyclophyllidea</taxon>
        <taxon>Taeniidae</taxon>
        <taxon>Hydatigera</taxon>
    </lineage>
</organism>
<dbReference type="Pfam" id="PF14822">
    <property type="entry name" value="Vasohibin"/>
    <property type="match status" value="1"/>
</dbReference>
<reference evidence="2" key="1">
    <citation type="submission" date="2017-02" db="UniProtKB">
        <authorList>
            <consortium name="WormBaseParasite"/>
        </authorList>
    </citation>
    <scope>IDENTIFICATION</scope>
</reference>
<dbReference type="GO" id="GO:0005737">
    <property type="term" value="C:cytoplasm"/>
    <property type="evidence" value="ECO:0007669"/>
    <property type="project" value="InterPro"/>
</dbReference>
<dbReference type="STRING" id="6205.A0A0R3WS49"/>
<evidence type="ECO:0000313" key="2">
    <source>
        <dbReference type="WBParaSite" id="TTAC_0000358901-mRNA-1"/>
    </source>
</evidence>
<dbReference type="PANTHER" id="PTHR15750">
    <property type="entry name" value="VASOHIBIN-1-LIKE ISOFORM X2"/>
    <property type="match status" value="1"/>
</dbReference>
<accession>A0A0R3WS49</accession>
<dbReference type="InterPro" id="IPR028131">
    <property type="entry name" value="VASH1"/>
</dbReference>
<evidence type="ECO:0000256" key="1">
    <source>
        <dbReference type="PIRSR" id="PIRSR628131-1"/>
    </source>
</evidence>
<dbReference type="AlphaFoldDB" id="A0A0R3WS49"/>
<proteinExistence type="predicted"/>
<sequence>LEMIAKTMIKEALPIKCLEAVVLAIYLTRKCVELQRFVMSFISMHGENKYSHVVLGVCCRGRFGAVGLSRQTDLMFKPLRYSKLSELINDFLFAYSGHGHKVVKLNISTTIPHFPHFLETINWKGFTFLPIAHLDNRWAPVVDEYARISTDGQSTSGSNRKLEHFSVQFQFT</sequence>
<protein>
    <submittedName>
        <fullName evidence="2">PAP-associated domain-containing protein</fullName>
    </submittedName>
</protein>
<feature type="active site" evidence="1">
    <location>
        <position position="17"/>
    </location>
</feature>
<dbReference type="PANTHER" id="PTHR15750:SF2">
    <property type="entry name" value="VASOHIBIN"/>
    <property type="match status" value="1"/>
</dbReference>